<keyword evidence="3" id="KW-1003">Cell membrane</keyword>
<evidence type="ECO:0000256" key="6">
    <source>
        <dbReference type="ARBA" id="ARBA00022989"/>
    </source>
</evidence>
<evidence type="ECO:0000313" key="12">
    <source>
        <dbReference type="Proteomes" id="UP000186559"/>
    </source>
</evidence>
<dbReference type="STRING" id="1229727.Ga0080559_TMP3696"/>
<feature type="transmembrane region" description="Helical" evidence="9">
    <location>
        <begin position="144"/>
        <end position="169"/>
    </location>
</feature>
<evidence type="ECO:0000256" key="9">
    <source>
        <dbReference type="RuleBase" id="RU369079"/>
    </source>
</evidence>
<evidence type="ECO:0000256" key="1">
    <source>
        <dbReference type="ARBA" id="ARBA00004429"/>
    </source>
</evidence>
<accession>A0A1U7D8Q8</accession>
<comment type="similarity">
    <text evidence="8 9">Belongs to the TRAP transporter small permease family.</text>
</comment>
<dbReference type="PANTHER" id="PTHR35011">
    <property type="entry name" value="2,3-DIKETO-L-GULONATE TRAP TRANSPORTER SMALL PERMEASE PROTEIN YIAM"/>
    <property type="match status" value="1"/>
</dbReference>
<evidence type="ECO:0000256" key="5">
    <source>
        <dbReference type="ARBA" id="ARBA00022692"/>
    </source>
</evidence>
<sequence length="207" mass="22562">MLTALSLAHRARLIVESIARAMALVAGWSFLATAVFISVDVVCRAFLGFSSGATTEISGYLMAFGLSWSLAHALAERAHIRIDLLVMKMPLGLRVWMHLAALLLLLALVAILCWSAVNVLEETLLWNARDISALRIPLIWPQGIWAFGLGALAVFAAALTLEIVLLLAARRPDDIDAMMRPRSADDDTEETILALNEAPHADPEDRP</sequence>
<dbReference type="OrthoDB" id="6160477at2"/>
<dbReference type="PANTHER" id="PTHR35011:SF10">
    <property type="entry name" value="TRAP TRANSPORTER SMALL PERMEASE PROTEIN"/>
    <property type="match status" value="1"/>
</dbReference>
<keyword evidence="6 9" id="KW-1133">Transmembrane helix</keyword>
<evidence type="ECO:0000259" key="10">
    <source>
        <dbReference type="Pfam" id="PF04290"/>
    </source>
</evidence>
<keyword evidence="5 9" id="KW-0812">Transmembrane</keyword>
<dbReference type="EMBL" id="CP014796">
    <property type="protein sequence ID" value="APX24492.1"/>
    <property type="molecule type" value="Genomic_DNA"/>
</dbReference>
<proteinExistence type="inferred from homology"/>
<dbReference type="Pfam" id="PF04290">
    <property type="entry name" value="DctQ"/>
    <property type="match status" value="1"/>
</dbReference>
<keyword evidence="12" id="KW-1185">Reference proteome</keyword>
<dbReference type="Proteomes" id="UP000186559">
    <property type="component" value="Chromosome"/>
</dbReference>
<dbReference type="RefSeq" id="WP_076624333.1">
    <property type="nucleotide sequence ID" value="NZ_BMEW01000008.1"/>
</dbReference>
<reference evidence="11 12" key="1">
    <citation type="submission" date="2016-03" db="EMBL/GenBank/DDBJ databases">
        <title>Deep-sea bacteria in the southern Pacific.</title>
        <authorList>
            <person name="Tang K."/>
        </authorList>
    </citation>
    <scope>NUCLEOTIDE SEQUENCE [LARGE SCALE GENOMIC DNA]</scope>
    <source>
        <strain evidence="11 12">JLT2016</strain>
    </source>
</reference>
<keyword evidence="4 9" id="KW-0997">Cell inner membrane</keyword>
<gene>
    <name evidence="11" type="ORF">Ga0080559_TMP3696</name>
</gene>
<comment type="subunit">
    <text evidence="9">The complex comprises the extracytoplasmic solute receptor protein and the two transmembrane proteins.</text>
</comment>
<dbReference type="KEGG" id="tpro:Ga0080559_TMP3696"/>
<dbReference type="GO" id="GO:0005886">
    <property type="term" value="C:plasma membrane"/>
    <property type="evidence" value="ECO:0007669"/>
    <property type="project" value="UniProtKB-SubCell"/>
</dbReference>
<evidence type="ECO:0000256" key="7">
    <source>
        <dbReference type="ARBA" id="ARBA00023136"/>
    </source>
</evidence>
<dbReference type="InterPro" id="IPR055348">
    <property type="entry name" value="DctQ"/>
</dbReference>
<evidence type="ECO:0000256" key="3">
    <source>
        <dbReference type="ARBA" id="ARBA00022475"/>
    </source>
</evidence>
<keyword evidence="2 9" id="KW-0813">Transport</keyword>
<evidence type="ECO:0000313" key="11">
    <source>
        <dbReference type="EMBL" id="APX24492.1"/>
    </source>
</evidence>
<evidence type="ECO:0000256" key="2">
    <source>
        <dbReference type="ARBA" id="ARBA00022448"/>
    </source>
</evidence>
<feature type="transmembrane region" description="Helical" evidence="9">
    <location>
        <begin position="59"/>
        <end position="75"/>
    </location>
</feature>
<dbReference type="GO" id="GO:0022857">
    <property type="term" value="F:transmembrane transporter activity"/>
    <property type="evidence" value="ECO:0007669"/>
    <property type="project" value="UniProtKB-UniRule"/>
</dbReference>
<feature type="domain" description="Tripartite ATP-independent periplasmic transporters DctQ component" evidence="10">
    <location>
        <begin position="35"/>
        <end position="162"/>
    </location>
</feature>
<keyword evidence="7 9" id="KW-0472">Membrane</keyword>
<protein>
    <recommendedName>
        <fullName evidence="9">TRAP transporter small permease protein</fullName>
    </recommendedName>
</protein>
<name>A0A1U7D8Q8_9RHOB</name>
<evidence type="ECO:0000256" key="8">
    <source>
        <dbReference type="ARBA" id="ARBA00038436"/>
    </source>
</evidence>
<organism evidence="11 12">
    <name type="scientific">Salipiger profundus</name>
    <dbReference type="NCBI Taxonomy" id="1229727"/>
    <lineage>
        <taxon>Bacteria</taxon>
        <taxon>Pseudomonadati</taxon>
        <taxon>Pseudomonadota</taxon>
        <taxon>Alphaproteobacteria</taxon>
        <taxon>Rhodobacterales</taxon>
        <taxon>Roseobacteraceae</taxon>
        <taxon>Salipiger</taxon>
    </lineage>
</organism>
<comment type="subcellular location">
    <subcellularLocation>
        <location evidence="1 9">Cell inner membrane</location>
        <topology evidence="1 9">Multi-pass membrane protein</topology>
    </subcellularLocation>
</comment>
<feature type="transmembrane region" description="Helical" evidence="9">
    <location>
        <begin position="95"/>
        <end position="117"/>
    </location>
</feature>
<dbReference type="GO" id="GO:0015740">
    <property type="term" value="P:C4-dicarboxylate transport"/>
    <property type="evidence" value="ECO:0007669"/>
    <property type="project" value="TreeGrafter"/>
</dbReference>
<comment type="function">
    <text evidence="9">Part of the tripartite ATP-independent periplasmic (TRAP) transport system.</text>
</comment>
<dbReference type="AlphaFoldDB" id="A0A1U7D8Q8"/>
<dbReference type="InterPro" id="IPR007387">
    <property type="entry name" value="TRAP_DctQ"/>
</dbReference>
<feature type="transmembrane region" description="Helical" evidence="9">
    <location>
        <begin position="21"/>
        <end position="47"/>
    </location>
</feature>
<evidence type="ECO:0000256" key="4">
    <source>
        <dbReference type="ARBA" id="ARBA00022519"/>
    </source>
</evidence>